<evidence type="ECO:0000259" key="2">
    <source>
        <dbReference type="SMART" id="SM00579"/>
    </source>
</evidence>
<feature type="region of interest" description="Disordered" evidence="1">
    <location>
        <begin position="258"/>
        <end position="288"/>
    </location>
</feature>
<dbReference type="EMBL" id="JAZDWU010000003">
    <property type="protein sequence ID" value="KAL0007702.1"/>
    <property type="molecule type" value="Genomic_DNA"/>
</dbReference>
<dbReference type="InterPro" id="IPR006566">
    <property type="entry name" value="FBD"/>
</dbReference>
<name>A0AAW2DAR1_9ROSI</name>
<gene>
    <name evidence="3" type="ORF">SO802_009204</name>
</gene>
<dbReference type="Pfam" id="PF08387">
    <property type="entry name" value="FBD"/>
    <property type="match status" value="1"/>
</dbReference>
<sequence length="288" mass="33221">MPYLNFDQTPSESKDRFIEFAWSVLSLRDGFDIKRFRFSCHGIRKHVLKPLLLVAKKRGVDVLDLDIISFKSFENGKAFELLSCFADCRPLPEIILIVVDSGLLQLLSYSPILEALHIDFDKRTRNRYLRYTNQECESLQETLEHNVSCLTHHLKKVEINSFVWTIITSDQLVKYLLENGKVLEKLTITCPNPENKRFVRLLEFGRASPNVAISFTTFMERKPLWFEVDDGSGDRIDGTSKYDNAITKLEKIDVPKDTGTFLEGPRSGHEDHRTHDRGKEGRVSILKT</sequence>
<dbReference type="Proteomes" id="UP001459277">
    <property type="component" value="Unassembled WGS sequence"/>
</dbReference>
<evidence type="ECO:0000256" key="1">
    <source>
        <dbReference type="SAM" id="MobiDB-lite"/>
    </source>
</evidence>
<proteinExistence type="predicted"/>
<reference evidence="3 4" key="1">
    <citation type="submission" date="2024-01" db="EMBL/GenBank/DDBJ databases">
        <title>A telomere-to-telomere, gap-free genome of sweet tea (Lithocarpus litseifolius).</title>
        <authorList>
            <person name="Zhou J."/>
        </authorList>
    </citation>
    <scope>NUCLEOTIDE SEQUENCE [LARGE SCALE GENOMIC DNA]</scope>
    <source>
        <strain evidence="3">Zhou-2022a</strain>
        <tissue evidence="3">Leaf</tissue>
    </source>
</reference>
<dbReference type="PANTHER" id="PTHR31900:SF27">
    <property type="entry name" value="FBD DOMAIN-CONTAINING PROTEIN"/>
    <property type="match status" value="1"/>
</dbReference>
<keyword evidence="4" id="KW-1185">Reference proteome</keyword>
<dbReference type="SMART" id="SM00579">
    <property type="entry name" value="FBD"/>
    <property type="match status" value="1"/>
</dbReference>
<dbReference type="AlphaFoldDB" id="A0AAW2DAR1"/>
<protein>
    <recommendedName>
        <fullName evidence="2">FBD domain-containing protein</fullName>
    </recommendedName>
</protein>
<evidence type="ECO:0000313" key="3">
    <source>
        <dbReference type="EMBL" id="KAL0007702.1"/>
    </source>
</evidence>
<dbReference type="InterPro" id="IPR050232">
    <property type="entry name" value="FBL13/AtMIF1-like"/>
</dbReference>
<feature type="domain" description="FBD" evidence="2">
    <location>
        <begin position="148"/>
        <end position="216"/>
    </location>
</feature>
<accession>A0AAW2DAR1</accession>
<feature type="compositionally biased region" description="Basic and acidic residues" evidence="1">
    <location>
        <begin position="266"/>
        <end position="282"/>
    </location>
</feature>
<comment type="caution">
    <text evidence="3">The sequence shown here is derived from an EMBL/GenBank/DDBJ whole genome shotgun (WGS) entry which is preliminary data.</text>
</comment>
<organism evidence="3 4">
    <name type="scientific">Lithocarpus litseifolius</name>
    <dbReference type="NCBI Taxonomy" id="425828"/>
    <lineage>
        <taxon>Eukaryota</taxon>
        <taxon>Viridiplantae</taxon>
        <taxon>Streptophyta</taxon>
        <taxon>Embryophyta</taxon>
        <taxon>Tracheophyta</taxon>
        <taxon>Spermatophyta</taxon>
        <taxon>Magnoliopsida</taxon>
        <taxon>eudicotyledons</taxon>
        <taxon>Gunneridae</taxon>
        <taxon>Pentapetalae</taxon>
        <taxon>rosids</taxon>
        <taxon>fabids</taxon>
        <taxon>Fagales</taxon>
        <taxon>Fagaceae</taxon>
        <taxon>Lithocarpus</taxon>
    </lineage>
</organism>
<evidence type="ECO:0000313" key="4">
    <source>
        <dbReference type="Proteomes" id="UP001459277"/>
    </source>
</evidence>
<dbReference type="PANTHER" id="PTHR31900">
    <property type="entry name" value="F-BOX/RNI SUPERFAMILY PROTEIN-RELATED"/>
    <property type="match status" value="1"/>
</dbReference>